<dbReference type="Pfam" id="PF00155">
    <property type="entry name" value="Aminotran_1_2"/>
    <property type="match status" value="1"/>
</dbReference>
<proteinExistence type="inferred from homology"/>
<reference evidence="7 8" key="1">
    <citation type="journal article" date="2019" name="Sci. Rep.">
        <title>Comparative genomics of chytrid fungi reveal insights into the obligate biotrophic and pathogenic lifestyle of Synchytrium endobioticum.</title>
        <authorList>
            <person name="van de Vossenberg B.T.L.H."/>
            <person name="Warris S."/>
            <person name="Nguyen H.D.T."/>
            <person name="van Gent-Pelzer M.P.E."/>
            <person name="Joly D.L."/>
            <person name="van de Geest H.C."/>
            <person name="Bonants P.J.M."/>
            <person name="Smith D.S."/>
            <person name="Levesque C.A."/>
            <person name="van der Lee T.A.J."/>
        </authorList>
    </citation>
    <scope>NUCLEOTIDE SEQUENCE [LARGE SCALE GENOMIC DNA]</scope>
    <source>
        <strain evidence="7 8">JEL517</strain>
    </source>
</reference>
<comment type="similarity">
    <text evidence="2">Belongs to the class-I pyridoxal-phosphate-dependent aminotransferase family.</text>
</comment>
<dbReference type="InterPro" id="IPR050859">
    <property type="entry name" value="Class-I_PLP-dep_aminotransf"/>
</dbReference>
<dbReference type="OrthoDB" id="691673at2759"/>
<evidence type="ECO:0000256" key="4">
    <source>
        <dbReference type="ARBA" id="ARBA00022679"/>
    </source>
</evidence>
<evidence type="ECO:0000256" key="2">
    <source>
        <dbReference type="ARBA" id="ARBA00007441"/>
    </source>
</evidence>
<keyword evidence="3" id="KW-0032">Aminotransferase</keyword>
<name>A0A507BWG8_9FUNG</name>
<dbReference type="InterPro" id="IPR015424">
    <property type="entry name" value="PyrdxlP-dep_Trfase"/>
</dbReference>
<comment type="caution">
    <text evidence="7">The sequence shown here is derived from an EMBL/GenBank/DDBJ whole genome shotgun (WGS) entry which is preliminary data.</text>
</comment>
<protein>
    <recommendedName>
        <fullName evidence="6">Aminotransferase class I/classII large domain-containing protein</fullName>
    </recommendedName>
</protein>
<dbReference type="InterPro" id="IPR015421">
    <property type="entry name" value="PyrdxlP-dep_Trfase_major"/>
</dbReference>
<dbReference type="Gene3D" id="3.40.640.10">
    <property type="entry name" value="Type I PLP-dependent aspartate aminotransferase-like (Major domain)"/>
    <property type="match status" value="1"/>
</dbReference>
<evidence type="ECO:0000259" key="6">
    <source>
        <dbReference type="Pfam" id="PF00155"/>
    </source>
</evidence>
<evidence type="ECO:0000313" key="7">
    <source>
        <dbReference type="EMBL" id="TPX31239.1"/>
    </source>
</evidence>
<sequence>MSSISSQTKTNKPQKLARDFSSFLADNVRARERTGLKMYYKYLTTPGIVSLGGGFPPVNVFPFKSTSWTVQNAATSGNASTFQIPAQNSRGALGLEKALQYGNSDGHPELLAVLQAHVAKFLRPQYDDYRVIVTSGSINGNMMAFSILGNKGDYFLVEEYTFSASLEQIRVCGVTPLPVKCDAEGMVPEDIIKVTREARAQGKIVKAVYTIPTAQNPLGTSMGIERRKAFLQACKTLDIMIIEDDPYQALELPAFTPTDATTPDSLLESTYTHPGLYGLRPPILSFDDEGRIIYLYTFSKIFAPGIRLGFAVANKQFAEKMVMVGEQHSSPNGISQAIVTKLLTEWGSEGLHVHMQGLQRFYTHKRNVVVKAALAAFAPRRAGDGACAEFVIPSGGMFVWLKVNLPPNAPPGTLWKLFELASFAPDEKLIKGMTIFGDACREFGCGTSTLMFPKL</sequence>
<dbReference type="CDD" id="cd00609">
    <property type="entry name" value="AAT_like"/>
    <property type="match status" value="1"/>
</dbReference>
<dbReference type="InterPro" id="IPR004839">
    <property type="entry name" value="Aminotransferase_I/II_large"/>
</dbReference>
<dbReference type="GeneID" id="42006589"/>
<dbReference type="GO" id="GO:0019878">
    <property type="term" value="P:lysine biosynthetic process via aminoadipic acid"/>
    <property type="evidence" value="ECO:0007669"/>
    <property type="project" value="TreeGrafter"/>
</dbReference>
<dbReference type="Proteomes" id="UP000319731">
    <property type="component" value="Unassembled WGS sequence"/>
</dbReference>
<dbReference type="STRING" id="1806994.A0A507BWG8"/>
<dbReference type="GO" id="GO:0008793">
    <property type="term" value="F:aromatic-amino-acid transaminase activity"/>
    <property type="evidence" value="ECO:0007669"/>
    <property type="project" value="TreeGrafter"/>
</dbReference>
<keyword evidence="5" id="KW-0663">Pyridoxal phosphate</keyword>
<dbReference type="SUPFAM" id="SSF53383">
    <property type="entry name" value="PLP-dependent transferases"/>
    <property type="match status" value="1"/>
</dbReference>
<feature type="domain" description="Aminotransferase class I/classII large" evidence="6">
    <location>
        <begin position="79"/>
        <end position="402"/>
    </location>
</feature>
<dbReference type="GO" id="GO:0047536">
    <property type="term" value="F:2-aminoadipate transaminase activity"/>
    <property type="evidence" value="ECO:0007669"/>
    <property type="project" value="TreeGrafter"/>
</dbReference>
<keyword evidence="4" id="KW-0808">Transferase</keyword>
<accession>A0A507BWG8</accession>
<keyword evidence="8" id="KW-1185">Reference proteome</keyword>
<dbReference type="EMBL" id="QEAO01000048">
    <property type="protein sequence ID" value="TPX31239.1"/>
    <property type="molecule type" value="Genomic_DNA"/>
</dbReference>
<evidence type="ECO:0000313" key="8">
    <source>
        <dbReference type="Proteomes" id="UP000319731"/>
    </source>
</evidence>
<organism evidence="7 8">
    <name type="scientific">Synchytrium microbalum</name>
    <dbReference type="NCBI Taxonomy" id="1806994"/>
    <lineage>
        <taxon>Eukaryota</taxon>
        <taxon>Fungi</taxon>
        <taxon>Fungi incertae sedis</taxon>
        <taxon>Chytridiomycota</taxon>
        <taxon>Chytridiomycota incertae sedis</taxon>
        <taxon>Chytridiomycetes</taxon>
        <taxon>Synchytriales</taxon>
        <taxon>Synchytriaceae</taxon>
        <taxon>Synchytrium</taxon>
    </lineage>
</organism>
<dbReference type="GO" id="GO:0009074">
    <property type="term" value="P:aromatic amino acid family catabolic process"/>
    <property type="evidence" value="ECO:0007669"/>
    <property type="project" value="TreeGrafter"/>
</dbReference>
<dbReference type="RefSeq" id="XP_031022711.1">
    <property type="nucleotide sequence ID" value="XM_031171292.1"/>
</dbReference>
<evidence type="ECO:0000256" key="1">
    <source>
        <dbReference type="ARBA" id="ARBA00001933"/>
    </source>
</evidence>
<dbReference type="PANTHER" id="PTHR42790:SF2">
    <property type="entry name" value="AROMATIC AMINO ACID AMINOTRANSFERASE 2"/>
    <property type="match status" value="1"/>
</dbReference>
<dbReference type="GO" id="GO:0030170">
    <property type="term" value="F:pyridoxal phosphate binding"/>
    <property type="evidence" value="ECO:0007669"/>
    <property type="project" value="InterPro"/>
</dbReference>
<dbReference type="PANTHER" id="PTHR42790">
    <property type="entry name" value="AMINOTRANSFERASE"/>
    <property type="match status" value="1"/>
</dbReference>
<dbReference type="AlphaFoldDB" id="A0A507BWG8"/>
<gene>
    <name evidence="7" type="ORF">SmJEL517_g05366</name>
</gene>
<evidence type="ECO:0000256" key="5">
    <source>
        <dbReference type="ARBA" id="ARBA00022898"/>
    </source>
</evidence>
<dbReference type="GO" id="GO:0006571">
    <property type="term" value="P:tyrosine biosynthetic process"/>
    <property type="evidence" value="ECO:0007669"/>
    <property type="project" value="TreeGrafter"/>
</dbReference>
<comment type="cofactor">
    <cofactor evidence="1">
        <name>pyridoxal 5'-phosphate</name>
        <dbReference type="ChEBI" id="CHEBI:597326"/>
    </cofactor>
</comment>
<evidence type="ECO:0000256" key="3">
    <source>
        <dbReference type="ARBA" id="ARBA00022576"/>
    </source>
</evidence>